<dbReference type="AlphaFoldDB" id="A0A1G1TJ12"/>
<keyword evidence="1" id="KW-0812">Transmembrane</keyword>
<accession>A0A1G1TJ12</accession>
<feature type="transmembrane region" description="Helical" evidence="1">
    <location>
        <begin position="67"/>
        <end position="85"/>
    </location>
</feature>
<reference evidence="2 3" key="1">
    <citation type="submission" date="2016-08" db="EMBL/GenBank/DDBJ databases">
        <title>Hymenobacter coccineus sp. nov., Hymenobacter lapidarius sp. nov. and Hymenobacter glacialis sp. nov., isolated from Antarctic soil.</title>
        <authorList>
            <person name="Sedlacek I."/>
            <person name="Kralova S."/>
            <person name="Kyrova K."/>
            <person name="Maslanova I."/>
            <person name="Stankova E."/>
            <person name="Vrbovska V."/>
            <person name="Nemec M."/>
            <person name="Bartak M."/>
            <person name="Svec P."/>
            <person name="Busse H.-J."/>
            <person name="Pantucek R."/>
        </authorList>
    </citation>
    <scope>NUCLEOTIDE SEQUENCE [LARGE SCALE GENOMIC DNA]</scope>
    <source>
        <strain evidence="2 3">CCM 8649</strain>
    </source>
</reference>
<keyword evidence="1" id="KW-1133">Transmembrane helix</keyword>
<protein>
    <recommendedName>
        <fullName evidence="4">DoxX family protein</fullName>
    </recommendedName>
</protein>
<dbReference type="OrthoDB" id="826196at2"/>
<keyword evidence="3" id="KW-1185">Reference proteome</keyword>
<name>A0A1G1TJ12_9BACT</name>
<evidence type="ECO:0000313" key="2">
    <source>
        <dbReference type="EMBL" id="OGX90865.1"/>
    </source>
</evidence>
<dbReference type="RefSeq" id="WP_070742498.1">
    <property type="nucleotide sequence ID" value="NZ_MDZA01000110.1"/>
</dbReference>
<organism evidence="2 3">
    <name type="scientific">Hymenobacter coccineus</name>
    <dbReference type="NCBI Taxonomy" id="1908235"/>
    <lineage>
        <taxon>Bacteria</taxon>
        <taxon>Pseudomonadati</taxon>
        <taxon>Bacteroidota</taxon>
        <taxon>Cytophagia</taxon>
        <taxon>Cytophagales</taxon>
        <taxon>Hymenobacteraceae</taxon>
        <taxon>Hymenobacter</taxon>
    </lineage>
</organism>
<gene>
    <name evidence="2" type="ORF">BEN49_05940</name>
</gene>
<sequence>MKIISGLLLLASIGLTARHGWAGVTGHVSPAAEKILGGLGIAPPILVGLSWLNLLVAGLVFFPATFFAGNLLNAATILLLIAYALRAGNLPTALVEMPFLLLPLALIWLKHPLAR</sequence>
<feature type="transmembrane region" description="Helical" evidence="1">
    <location>
        <begin position="41"/>
        <end position="62"/>
    </location>
</feature>
<dbReference type="EMBL" id="MDZA01000110">
    <property type="protein sequence ID" value="OGX90865.1"/>
    <property type="molecule type" value="Genomic_DNA"/>
</dbReference>
<dbReference type="Proteomes" id="UP000177506">
    <property type="component" value="Unassembled WGS sequence"/>
</dbReference>
<evidence type="ECO:0000256" key="1">
    <source>
        <dbReference type="SAM" id="Phobius"/>
    </source>
</evidence>
<keyword evidence="1" id="KW-0472">Membrane</keyword>
<evidence type="ECO:0000313" key="3">
    <source>
        <dbReference type="Proteomes" id="UP000177506"/>
    </source>
</evidence>
<comment type="caution">
    <text evidence="2">The sequence shown here is derived from an EMBL/GenBank/DDBJ whole genome shotgun (WGS) entry which is preliminary data.</text>
</comment>
<evidence type="ECO:0008006" key="4">
    <source>
        <dbReference type="Google" id="ProtNLM"/>
    </source>
</evidence>
<feature type="transmembrane region" description="Helical" evidence="1">
    <location>
        <begin position="91"/>
        <end position="109"/>
    </location>
</feature>
<proteinExistence type="predicted"/>